<dbReference type="Proteomes" id="UP001519460">
    <property type="component" value="Unassembled WGS sequence"/>
</dbReference>
<comment type="caution">
    <text evidence="10">The sequence shown here is derived from an EMBL/GenBank/DDBJ whole genome shotgun (WGS) entry which is preliminary data.</text>
</comment>
<name>A0ABD0LBM5_9CAEN</name>
<evidence type="ECO:0000313" key="10">
    <source>
        <dbReference type="EMBL" id="KAK7496819.1"/>
    </source>
</evidence>
<dbReference type="InterPro" id="IPR038765">
    <property type="entry name" value="Papain-like_cys_pep_sf"/>
</dbReference>
<dbReference type="GO" id="GO:0006508">
    <property type="term" value="P:proteolysis"/>
    <property type="evidence" value="ECO:0007669"/>
    <property type="project" value="UniProtKB-KW"/>
</dbReference>
<dbReference type="InterPro" id="IPR025660">
    <property type="entry name" value="Pept_his_AS"/>
</dbReference>
<evidence type="ECO:0000256" key="4">
    <source>
        <dbReference type="ARBA" id="ARBA00022807"/>
    </source>
</evidence>
<keyword evidence="2" id="KW-0645">Protease</keyword>
<evidence type="ECO:0000256" key="2">
    <source>
        <dbReference type="ARBA" id="ARBA00022670"/>
    </source>
</evidence>
<reference evidence="10 11" key="1">
    <citation type="journal article" date="2023" name="Sci. Data">
        <title>Genome assembly of the Korean intertidal mud-creeper Batillaria attramentaria.</title>
        <authorList>
            <person name="Patra A.K."/>
            <person name="Ho P.T."/>
            <person name="Jun S."/>
            <person name="Lee S.J."/>
            <person name="Kim Y."/>
            <person name="Won Y.J."/>
        </authorList>
    </citation>
    <scope>NUCLEOTIDE SEQUENCE [LARGE SCALE GENOMIC DNA]</scope>
    <source>
        <strain evidence="10">Wonlab-2016</strain>
    </source>
</reference>
<gene>
    <name evidence="10" type="ORF">BaRGS_00012028</name>
</gene>
<dbReference type="PROSITE" id="PS00139">
    <property type="entry name" value="THIOL_PROTEASE_CYS"/>
    <property type="match status" value="1"/>
</dbReference>
<dbReference type="SMART" id="SM00645">
    <property type="entry name" value="Pept_C1"/>
    <property type="match status" value="1"/>
</dbReference>
<proteinExistence type="inferred from homology"/>
<evidence type="ECO:0000259" key="8">
    <source>
        <dbReference type="SMART" id="SM00645"/>
    </source>
</evidence>
<dbReference type="InterPro" id="IPR039417">
    <property type="entry name" value="Peptidase_C1A_papain-like"/>
</dbReference>
<keyword evidence="4" id="KW-0788">Thiol protease</keyword>
<dbReference type="SUPFAM" id="SSF54001">
    <property type="entry name" value="Cysteine proteinases"/>
    <property type="match status" value="1"/>
</dbReference>
<feature type="chain" id="PRO_5044854778" evidence="7">
    <location>
        <begin position="21"/>
        <end position="384"/>
    </location>
</feature>
<dbReference type="PRINTS" id="PR00705">
    <property type="entry name" value="PAPAIN"/>
</dbReference>
<dbReference type="PROSITE" id="PS00639">
    <property type="entry name" value="THIOL_PROTEASE_HIS"/>
    <property type="match status" value="1"/>
</dbReference>
<organism evidence="10 11">
    <name type="scientific">Batillaria attramentaria</name>
    <dbReference type="NCBI Taxonomy" id="370345"/>
    <lineage>
        <taxon>Eukaryota</taxon>
        <taxon>Metazoa</taxon>
        <taxon>Spiralia</taxon>
        <taxon>Lophotrochozoa</taxon>
        <taxon>Mollusca</taxon>
        <taxon>Gastropoda</taxon>
        <taxon>Caenogastropoda</taxon>
        <taxon>Sorbeoconcha</taxon>
        <taxon>Cerithioidea</taxon>
        <taxon>Batillariidae</taxon>
        <taxon>Batillaria</taxon>
    </lineage>
</organism>
<feature type="domain" description="Peptidase C1A papain C-terminal" evidence="8">
    <location>
        <begin position="124"/>
        <end position="380"/>
    </location>
</feature>
<dbReference type="InterPro" id="IPR013201">
    <property type="entry name" value="Prot_inhib_I29"/>
</dbReference>
<evidence type="ECO:0000256" key="3">
    <source>
        <dbReference type="ARBA" id="ARBA00022801"/>
    </source>
</evidence>
<dbReference type="Pfam" id="PF00112">
    <property type="entry name" value="Peptidase_C1"/>
    <property type="match status" value="1"/>
</dbReference>
<dbReference type="EMBL" id="JACVVK020000064">
    <property type="protein sequence ID" value="KAK7496819.1"/>
    <property type="molecule type" value="Genomic_DNA"/>
</dbReference>
<dbReference type="SMART" id="SM00848">
    <property type="entry name" value="Inhibitor_I29"/>
    <property type="match status" value="1"/>
</dbReference>
<comment type="similarity">
    <text evidence="1">Belongs to the peptidase C1 family.</text>
</comment>
<dbReference type="InterPro" id="IPR000169">
    <property type="entry name" value="Pept_cys_AS"/>
</dbReference>
<dbReference type="GO" id="GO:0008234">
    <property type="term" value="F:cysteine-type peptidase activity"/>
    <property type="evidence" value="ECO:0007669"/>
    <property type="project" value="UniProtKB-KW"/>
</dbReference>
<dbReference type="InterPro" id="IPR013128">
    <property type="entry name" value="Peptidase_C1A"/>
</dbReference>
<dbReference type="Gene3D" id="1.10.287.2250">
    <property type="match status" value="1"/>
</dbReference>
<evidence type="ECO:0000256" key="5">
    <source>
        <dbReference type="ARBA" id="ARBA00023145"/>
    </source>
</evidence>
<protein>
    <submittedName>
        <fullName evidence="10">Uncharacterized protein</fullName>
    </submittedName>
</protein>
<dbReference type="Pfam" id="PF08246">
    <property type="entry name" value="Inhibitor_I29"/>
    <property type="match status" value="1"/>
</dbReference>
<keyword evidence="5" id="KW-0865">Zymogen</keyword>
<evidence type="ECO:0000256" key="1">
    <source>
        <dbReference type="ARBA" id="ARBA00008455"/>
    </source>
</evidence>
<evidence type="ECO:0000256" key="7">
    <source>
        <dbReference type="SAM" id="SignalP"/>
    </source>
</evidence>
<dbReference type="InterPro" id="IPR000668">
    <property type="entry name" value="Peptidase_C1A_C"/>
</dbReference>
<dbReference type="Gene3D" id="3.90.70.10">
    <property type="entry name" value="Cysteine proteinases"/>
    <property type="match status" value="1"/>
</dbReference>
<evidence type="ECO:0000256" key="6">
    <source>
        <dbReference type="ARBA" id="ARBA00023157"/>
    </source>
</evidence>
<dbReference type="PANTHER" id="PTHR12411">
    <property type="entry name" value="CYSTEINE PROTEASE FAMILY C1-RELATED"/>
    <property type="match status" value="1"/>
</dbReference>
<keyword evidence="3" id="KW-0378">Hydrolase</keyword>
<feature type="signal peptide" evidence="7">
    <location>
        <begin position="1"/>
        <end position="20"/>
    </location>
</feature>
<dbReference type="CDD" id="cd02248">
    <property type="entry name" value="Peptidase_C1A"/>
    <property type="match status" value="1"/>
</dbReference>
<sequence>MKPVVLVTAWCLLLIGSATAAVEVEVYPESKEDALPLFRSWAAEHDRRYKSQEELETRFTAFLNNLKYINSLNLQHRGETVFAVNQFADMSTEEFRQKVLMPRRKSPSHPPSRYMTVPTVVDPLPDSFDWTDKHMVTAVKDQGTVGTCWAFSTIGNIEGQWAMQGKPLTNLSVEQVVDCDGTKDPAEMRADCGVFGGWPYLAYQYVKQAGGIESWTDYWYCSGIGGGKGTCFPCPAKGYNATLCGPKVPYCLKNESCAAKLDPSKFVSGLKVTDWKAISENETEIAQALISTGPLSVALDATMLQFYRRGVFAPILGCSKTALDHAVLIVGFGVEKGLFEKKPYWKVKNSWGPKWGQDGYFLIKRGTGECGINTQVTTAVLAKS</sequence>
<keyword evidence="6" id="KW-1015">Disulfide bond</keyword>
<evidence type="ECO:0000259" key="9">
    <source>
        <dbReference type="SMART" id="SM00848"/>
    </source>
</evidence>
<evidence type="ECO:0000313" key="11">
    <source>
        <dbReference type="Proteomes" id="UP001519460"/>
    </source>
</evidence>
<accession>A0ABD0LBM5</accession>
<dbReference type="AlphaFoldDB" id="A0ABD0LBM5"/>
<keyword evidence="11" id="KW-1185">Reference proteome</keyword>
<keyword evidence="7" id="KW-0732">Signal</keyword>
<feature type="domain" description="Cathepsin propeptide inhibitor" evidence="9">
    <location>
        <begin position="38"/>
        <end position="95"/>
    </location>
</feature>